<keyword evidence="7" id="KW-1185">Reference proteome</keyword>
<dbReference type="STRING" id="3218.A0A2K1KIY9"/>
<reference evidence="6" key="3">
    <citation type="submission" date="2020-12" db="UniProtKB">
        <authorList>
            <consortium name="EnsemblPlants"/>
        </authorList>
    </citation>
    <scope>IDENTIFICATION</scope>
</reference>
<dbReference type="GO" id="GO:0015630">
    <property type="term" value="C:microtubule cytoskeleton"/>
    <property type="evidence" value="ECO:0000318"/>
    <property type="project" value="GO_Central"/>
</dbReference>
<feature type="compositionally biased region" description="Low complexity" evidence="4">
    <location>
        <begin position="100"/>
        <end position="118"/>
    </location>
</feature>
<dbReference type="PANTHER" id="PTHR21500:SF0">
    <property type="entry name" value="TUBULIN-SPECIFIC CHAPERONE A"/>
    <property type="match status" value="1"/>
</dbReference>
<dbReference type="GO" id="GO:0015631">
    <property type="term" value="F:tubulin binding"/>
    <property type="evidence" value="ECO:0000318"/>
    <property type="project" value="GO_Central"/>
</dbReference>
<dbReference type="Gramene" id="Pp3c5_8620V3.2">
    <property type="protein sequence ID" value="Pp3c5_8620V3.2"/>
    <property type="gene ID" value="Pp3c5_8620"/>
</dbReference>
<organism evidence="5">
    <name type="scientific">Physcomitrium patens</name>
    <name type="common">Spreading-leaved earth moss</name>
    <name type="synonym">Physcomitrella patens</name>
    <dbReference type="NCBI Taxonomy" id="3218"/>
    <lineage>
        <taxon>Eukaryota</taxon>
        <taxon>Viridiplantae</taxon>
        <taxon>Streptophyta</taxon>
        <taxon>Embryophyta</taxon>
        <taxon>Bryophyta</taxon>
        <taxon>Bryophytina</taxon>
        <taxon>Bryopsida</taxon>
        <taxon>Funariidae</taxon>
        <taxon>Funariales</taxon>
        <taxon>Funariaceae</taxon>
        <taxon>Physcomitrium</taxon>
    </lineage>
</organism>
<dbReference type="InterPro" id="IPR004226">
    <property type="entry name" value="TBCA"/>
</dbReference>
<accession>A0A2K1KIY9</accession>
<name>A0A2K1KIY9_PHYPA</name>
<dbReference type="AlphaFoldDB" id="A0A2K1KIY9"/>
<dbReference type="GO" id="GO:0007021">
    <property type="term" value="P:tubulin complex assembly"/>
    <property type="evidence" value="ECO:0000318"/>
    <property type="project" value="GO_Central"/>
</dbReference>
<evidence type="ECO:0000313" key="6">
    <source>
        <dbReference type="EnsemblPlants" id="Pp3c5_8620V3.1"/>
    </source>
</evidence>
<dbReference type="GO" id="GO:0005874">
    <property type="term" value="C:microtubule"/>
    <property type="evidence" value="ECO:0007669"/>
    <property type="project" value="UniProtKB-KW"/>
</dbReference>
<dbReference type="GO" id="GO:0007023">
    <property type="term" value="P:post-chaperonin tubulin folding pathway"/>
    <property type="evidence" value="ECO:0007669"/>
    <property type="project" value="UniProtKB-UniRule"/>
</dbReference>
<evidence type="ECO:0000256" key="2">
    <source>
        <dbReference type="ARBA" id="ARBA00023186"/>
    </source>
</evidence>
<dbReference type="EMBL" id="ABEU02000005">
    <property type="protein sequence ID" value="PNR53739.1"/>
    <property type="molecule type" value="Genomic_DNA"/>
</dbReference>
<evidence type="ECO:0000256" key="3">
    <source>
        <dbReference type="RuleBase" id="RU364030"/>
    </source>
</evidence>
<reference evidence="5 7" key="2">
    <citation type="journal article" date="2018" name="Plant J.">
        <title>The Physcomitrella patens chromosome-scale assembly reveals moss genome structure and evolution.</title>
        <authorList>
            <person name="Lang D."/>
            <person name="Ullrich K.K."/>
            <person name="Murat F."/>
            <person name="Fuchs J."/>
            <person name="Jenkins J."/>
            <person name="Haas F.B."/>
            <person name="Piednoel M."/>
            <person name="Gundlach H."/>
            <person name="Van Bel M."/>
            <person name="Meyberg R."/>
            <person name="Vives C."/>
            <person name="Morata J."/>
            <person name="Symeonidi A."/>
            <person name="Hiss M."/>
            <person name="Muchero W."/>
            <person name="Kamisugi Y."/>
            <person name="Saleh O."/>
            <person name="Blanc G."/>
            <person name="Decker E.L."/>
            <person name="van Gessel N."/>
            <person name="Grimwood J."/>
            <person name="Hayes R.D."/>
            <person name="Graham S.W."/>
            <person name="Gunter L.E."/>
            <person name="McDaniel S.F."/>
            <person name="Hoernstein S.N.W."/>
            <person name="Larsson A."/>
            <person name="Li F.W."/>
            <person name="Perroud P.F."/>
            <person name="Phillips J."/>
            <person name="Ranjan P."/>
            <person name="Rokshar D.S."/>
            <person name="Rothfels C.J."/>
            <person name="Schneider L."/>
            <person name="Shu S."/>
            <person name="Stevenson D.W."/>
            <person name="Thummler F."/>
            <person name="Tillich M."/>
            <person name="Villarreal Aguilar J.C."/>
            <person name="Widiez T."/>
            <person name="Wong G.K."/>
            <person name="Wymore A."/>
            <person name="Zhang Y."/>
            <person name="Zimmer A.D."/>
            <person name="Quatrano R.S."/>
            <person name="Mayer K.F.X."/>
            <person name="Goodstein D."/>
            <person name="Casacuberta J.M."/>
            <person name="Vandepoele K."/>
            <person name="Reski R."/>
            <person name="Cuming A.C."/>
            <person name="Tuskan G.A."/>
            <person name="Maumus F."/>
            <person name="Salse J."/>
            <person name="Schmutz J."/>
            <person name="Rensing S.A."/>
        </authorList>
    </citation>
    <scope>NUCLEOTIDE SEQUENCE [LARGE SCALE GENOMIC DNA]</scope>
    <source>
        <strain evidence="6 7">cv. Gransden 2004</strain>
    </source>
</reference>
<dbReference type="SUPFAM" id="SSF46988">
    <property type="entry name" value="Tubulin chaperone cofactor A"/>
    <property type="match status" value="1"/>
</dbReference>
<dbReference type="PANTHER" id="PTHR21500">
    <property type="entry name" value="TUBULIN-SPECIFIC CHAPERONE A"/>
    <property type="match status" value="1"/>
</dbReference>
<proteinExistence type="inferred from homology"/>
<dbReference type="EnsemblPlants" id="Pp3c5_8620V3.1">
    <property type="protein sequence ID" value="Pp3c5_8620V3.1"/>
    <property type="gene ID" value="Pp3c5_8620"/>
</dbReference>
<dbReference type="EnsemblPlants" id="Pp3c5_8620V3.2">
    <property type="protein sequence ID" value="Pp3c5_8620V3.2"/>
    <property type="gene ID" value="Pp3c5_8620"/>
</dbReference>
<dbReference type="InterPro" id="IPR036126">
    <property type="entry name" value="TBCA_sf"/>
</dbReference>
<protein>
    <recommendedName>
        <fullName evidence="3">Tubulin-specific chaperone A</fullName>
    </recommendedName>
</protein>
<evidence type="ECO:0000313" key="5">
    <source>
        <dbReference type="EMBL" id="PNR53739.1"/>
    </source>
</evidence>
<reference evidence="5 7" key="1">
    <citation type="journal article" date="2008" name="Science">
        <title>The Physcomitrella genome reveals evolutionary insights into the conquest of land by plants.</title>
        <authorList>
            <person name="Rensing S."/>
            <person name="Lang D."/>
            <person name="Zimmer A."/>
            <person name="Terry A."/>
            <person name="Salamov A."/>
            <person name="Shapiro H."/>
            <person name="Nishiyama T."/>
            <person name="Perroud P.-F."/>
            <person name="Lindquist E."/>
            <person name="Kamisugi Y."/>
            <person name="Tanahashi T."/>
            <person name="Sakakibara K."/>
            <person name="Fujita T."/>
            <person name="Oishi K."/>
            <person name="Shin-I T."/>
            <person name="Kuroki Y."/>
            <person name="Toyoda A."/>
            <person name="Suzuki Y."/>
            <person name="Hashimoto A."/>
            <person name="Yamaguchi K."/>
            <person name="Sugano A."/>
            <person name="Kohara Y."/>
            <person name="Fujiyama A."/>
            <person name="Anterola A."/>
            <person name="Aoki S."/>
            <person name="Ashton N."/>
            <person name="Barbazuk W.B."/>
            <person name="Barker E."/>
            <person name="Bennetzen J."/>
            <person name="Bezanilla M."/>
            <person name="Blankenship R."/>
            <person name="Cho S.H."/>
            <person name="Dutcher S."/>
            <person name="Estelle M."/>
            <person name="Fawcett J.A."/>
            <person name="Gundlach H."/>
            <person name="Hanada K."/>
            <person name="Heyl A."/>
            <person name="Hicks K.A."/>
            <person name="Hugh J."/>
            <person name="Lohr M."/>
            <person name="Mayer K."/>
            <person name="Melkozernov A."/>
            <person name="Murata T."/>
            <person name="Nelson D."/>
            <person name="Pils B."/>
            <person name="Prigge M."/>
            <person name="Reiss B."/>
            <person name="Renner T."/>
            <person name="Rombauts S."/>
            <person name="Rushton P."/>
            <person name="Sanderfoot A."/>
            <person name="Schween G."/>
            <person name="Shiu S.-H."/>
            <person name="Stueber K."/>
            <person name="Theodoulou F.L."/>
            <person name="Tu H."/>
            <person name="Van de Peer Y."/>
            <person name="Verrier P.J."/>
            <person name="Waters E."/>
            <person name="Wood A."/>
            <person name="Yang L."/>
            <person name="Cove D."/>
            <person name="Cuming A."/>
            <person name="Hasebe M."/>
            <person name="Lucas S."/>
            <person name="Mishler D.B."/>
            <person name="Reski R."/>
            <person name="Grigoriev I."/>
            <person name="Quatrano R.S."/>
            <person name="Boore J.L."/>
        </authorList>
    </citation>
    <scope>NUCLEOTIDE SEQUENCE [LARGE SCALE GENOMIC DNA]</scope>
    <source>
        <strain evidence="6 7">cv. Gransden 2004</strain>
    </source>
</reference>
<evidence type="ECO:0000256" key="4">
    <source>
        <dbReference type="SAM" id="MobiDB-lite"/>
    </source>
</evidence>
<keyword evidence="2 3" id="KW-0143">Chaperone</keyword>
<sequence length="126" mass="14045">MQKTNQRRSGSGVDTAALKSLKVKTGICKRVMKELHSYEQVVDKEFAKTQNVKNSQACSFDIKRQEHVLQESYMMVPNCQKRLETALTTLEKAVVGERPSSPSSCYSFSSKSTAKLSSEILPVPNT</sequence>
<evidence type="ECO:0000256" key="1">
    <source>
        <dbReference type="ARBA" id="ARBA00006806"/>
    </source>
</evidence>
<comment type="subcellular location">
    <subcellularLocation>
        <location evidence="3">Cytoplasm</location>
        <location evidence="3">Cytoskeleton</location>
    </subcellularLocation>
</comment>
<dbReference type="Pfam" id="PF02970">
    <property type="entry name" value="TBCA"/>
    <property type="match status" value="1"/>
</dbReference>
<dbReference type="GO" id="GO:0048487">
    <property type="term" value="F:beta-tubulin binding"/>
    <property type="evidence" value="ECO:0007669"/>
    <property type="project" value="InterPro"/>
</dbReference>
<keyword evidence="3" id="KW-0493">Microtubule</keyword>
<dbReference type="Gene3D" id="1.20.58.90">
    <property type="match status" value="1"/>
</dbReference>
<feature type="region of interest" description="Disordered" evidence="4">
    <location>
        <begin position="98"/>
        <end position="126"/>
    </location>
</feature>
<keyword evidence="3" id="KW-0206">Cytoskeleton</keyword>
<dbReference type="Proteomes" id="UP000006727">
    <property type="component" value="Chromosome 5"/>
</dbReference>
<dbReference type="InParanoid" id="A0A2K1KIY9"/>
<evidence type="ECO:0000313" key="7">
    <source>
        <dbReference type="Proteomes" id="UP000006727"/>
    </source>
</evidence>
<dbReference type="Gramene" id="Pp3c5_8620V3.1">
    <property type="protein sequence ID" value="Pp3c5_8620V3.1"/>
    <property type="gene ID" value="Pp3c5_8620"/>
</dbReference>
<gene>
    <name evidence="5" type="ORF">PHYPA_007414</name>
</gene>
<comment type="subunit">
    <text evidence="3">Supercomplex made of cofactors A to E. Cofactors A and D function by capturing and stabilizing tubulin in a quasi-native conformation. Cofactor E binds to the cofactor D-tubulin complex; interaction with cofactor C then causes the release of tubulin polypeptides that are committed to the native state.</text>
</comment>
<dbReference type="PaxDb" id="3218-PP1S64_54V6.1"/>
<keyword evidence="3" id="KW-0963">Cytoplasm</keyword>
<comment type="similarity">
    <text evidence="1 3">Belongs to the TBCA family.</text>
</comment>
<dbReference type="GO" id="GO:0006457">
    <property type="term" value="P:protein folding"/>
    <property type="evidence" value="ECO:0000318"/>
    <property type="project" value="GO_Central"/>
</dbReference>